<gene>
    <name evidence="3" type="ORF">SAMN05216578_102266</name>
</gene>
<dbReference type="STRING" id="1002526.SAMN05216578_102266"/>
<evidence type="ECO:0000259" key="2">
    <source>
        <dbReference type="Pfam" id="PF20454"/>
    </source>
</evidence>
<dbReference type="Proteomes" id="UP000242815">
    <property type="component" value="Unassembled WGS sequence"/>
</dbReference>
<dbReference type="EMBL" id="FOYD01000002">
    <property type="protein sequence ID" value="SFQ70274.1"/>
    <property type="molecule type" value="Genomic_DNA"/>
</dbReference>
<dbReference type="InterPro" id="IPR046454">
    <property type="entry name" value="GpA_endonuclease"/>
</dbReference>
<feature type="domain" description="Terminase large subunit GpA endonuclease" evidence="2">
    <location>
        <begin position="313"/>
        <end position="618"/>
    </location>
</feature>
<evidence type="ECO:0000313" key="3">
    <source>
        <dbReference type="EMBL" id="SFQ70274.1"/>
    </source>
</evidence>
<evidence type="ECO:0000259" key="1">
    <source>
        <dbReference type="Pfam" id="PF05876"/>
    </source>
</evidence>
<evidence type="ECO:0000313" key="4">
    <source>
        <dbReference type="Proteomes" id="UP000242815"/>
    </source>
</evidence>
<name>A0A1I6ANI0_9GAMM</name>
<reference evidence="3 4" key="1">
    <citation type="submission" date="2016-10" db="EMBL/GenBank/DDBJ databases">
        <authorList>
            <person name="de Groot N.N."/>
        </authorList>
    </citation>
    <scope>NUCLEOTIDE SEQUENCE [LARGE SCALE GENOMIC DNA]</scope>
    <source>
        <strain evidence="3 4">JCM 18415</strain>
    </source>
</reference>
<protein>
    <submittedName>
        <fullName evidence="3">Phage terminase, large subunit GpA</fullName>
    </submittedName>
</protein>
<dbReference type="InterPro" id="IPR046453">
    <property type="entry name" value="GpA_ATPase"/>
</dbReference>
<proteinExistence type="predicted"/>
<dbReference type="AlphaFoldDB" id="A0A1I6ANI0"/>
<organism evidence="3 4">
    <name type="scientific">Halopseudomonas formosensis</name>
    <dbReference type="NCBI Taxonomy" id="1002526"/>
    <lineage>
        <taxon>Bacteria</taxon>
        <taxon>Pseudomonadati</taxon>
        <taxon>Pseudomonadota</taxon>
        <taxon>Gammaproteobacteria</taxon>
        <taxon>Pseudomonadales</taxon>
        <taxon>Pseudomonadaceae</taxon>
        <taxon>Halopseudomonas</taxon>
    </lineage>
</organism>
<sequence>MLEAAKHFNPPKLVPTAEYLESEFYLPAESGVLHGLYEFYYTPYFLGVAAALDDPDTFEVDLMKAAQVGWTYFMIGVIFKRITGQPMPIMALFAKEADGKAFHDEKLVPTALANPAVGRLMDVTTAKKAGNRWNHKSFPGGFLKLVASNSPGNVKSTSSVGLAIVEEPDDTSDDVKGQGDSIGLLEERLKRYPGAKMLVGGTPALKGLSKTEQRLKQTDMRVLPIACHECNEKHVLDFDHIHWHSADSDTTQPHEVYGFALPETAYYACPHCGAVWDDYQRKENIRRTVYDAVAAGDPLRGWVRTQPFTGKAGFLELNELYACLPGTTLAGIVREQLAAEKKAEQGDVSSLIKFYNQKRGRPYEYQSDLPDADRLRDLCEEYPELVCPAGGLILTMTVDVQHDRLAIIIRAWGRGEESWLLLWIEVAAATGTSDKSDPVWAELDRYLFGTYAHAKGYTLRLSAASIDTSDGSTQDATYHYVRTRAKRFGKLLAIKGSSNIDAEILTAPRKLDLNSPATKAAKYGLRLYQVGVTKAKDLVHSRLKLTGTGPGRMHVYKGVRSDYFEQILGEIKAPSRKHGGKKVYQPRAGVAHEVLDCEAYQIHLARFLRLHLKTNADWDAIEAELMQSDLLAPADMQPVLTTTAIAEQAAPEPAQPAPAAPMQQADLAALRRMMSGDDP</sequence>
<dbReference type="Pfam" id="PF20454">
    <property type="entry name" value="GpA_nuclease"/>
    <property type="match status" value="1"/>
</dbReference>
<dbReference type="GO" id="GO:0004519">
    <property type="term" value="F:endonuclease activity"/>
    <property type="evidence" value="ECO:0007669"/>
    <property type="project" value="InterPro"/>
</dbReference>
<dbReference type="Pfam" id="PF05876">
    <property type="entry name" value="GpA_ATPase"/>
    <property type="match status" value="1"/>
</dbReference>
<feature type="domain" description="Phage terminase large subunit GpA ATPase" evidence="1">
    <location>
        <begin position="34"/>
        <end position="287"/>
    </location>
</feature>
<accession>A0A1I6ANI0</accession>
<dbReference type="GO" id="GO:0016887">
    <property type="term" value="F:ATP hydrolysis activity"/>
    <property type="evidence" value="ECO:0007669"/>
    <property type="project" value="InterPro"/>
</dbReference>